<evidence type="ECO:0000313" key="2">
    <source>
        <dbReference type="EMBL" id="OQW53597.1"/>
    </source>
</evidence>
<dbReference type="RefSeq" id="WP_376803747.1">
    <property type="nucleotide sequence ID" value="NZ_LWDL01000008.1"/>
</dbReference>
<dbReference type="EMBL" id="LWDL01000008">
    <property type="protein sequence ID" value="OQW53597.1"/>
    <property type="molecule type" value="Genomic_DNA"/>
</dbReference>
<accession>A0A1W9I1Y8</accession>
<keyword evidence="1" id="KW-0472">Membrane</keyword>
<proteinExistence type="predicted"/>
<dbReference type="STRING" id="1827387.A4S15_04935"/>
<gene>
    <name evidence="2" type="ORF">A4S15_04935</name>
</gene>
<feature type="transmembrane region" description="Helical" evidence="1">
    <location>
        <begin position="123"/>
        <end position="146"/>
    </location>
</feature>
<dbReference type="AlphaFoldDB" id="A0A1W9I1Y8"/>
<feature type="transmembrane region" description="Helical" evidence="1">
    <location>
        <begin position="16"/>
        <end position="40"/>
    </location>
</feature>
<feature type="transmembrane region" description="Helical" evidence="1">
    <location>
        <begin position="60"/>
        <end position="78"/>
    </location>
</feature>
<protein>
    <submittedName>
        <fullName evidence="2">Uncharacterized protein</fullName>
    </submittedName>
</protein>
<reference evidence="2 3" key="1">
    <citation type="journal article" date="2017" name="Water Res.">
        <title>Comammox in drinking water systems.</title>
        <authorList>
            <person name="Wang Y."/>
            <person name="Ma L."/>
            <person name="Mao Y."/>
            <person name="Jiang X."/>
            <person name="Xia Y."/>
            <person name="Yu K."/>
            <person name="Li B."/>
            <person name="Zhang T."/>
        </authorList>
    </citation>
    <scope>NUCLEOTIDE SEQUENCE [LARGE SCALE GENOMIC DNA]</scope>
    <source>
        <strain evidence="2">SG_bin8</strain>
    </source>
</reference>
<comment type="caution">
    <text evidence="2">The sequence shown here is derived from an EMBL/GenBank/DDBJ whole genome shotgun (WGS) entry which is preliminary data.</text>
</comment>
<evidence type="ECO:0000313" key="3">
    <source>
        <dbReference type="Proteomes" id="UP000192872"/>
    </source>
</evidence>
<organism evidence="2 3">
    <name type="scientific">Candidatus Raskinella chloraquaticus</name>
    <dbReference type="NCBI Taxonomy" id="1951219"/>
    <lineage>
        <taxon>Bacteria</taxon>
        <taxon>Pseudomonadati</taxon>
        <taxon>Pseudomonadota</taxon>
        <taxon>Alphaproteobacteria</taxon>
        <taxon>Hyphomicrobiales</taxon>
        <taxon>Phreatobacteraceae</taxon>
        <taxon>Candidatus Raskinella</taxon>
    </lineage>
</organism>
<keyword evidence="1" id="KW-1133">Transmembrane helix</keyword>
<feature type="transmembrane region" description="Helical" evidence="1">
    <location>
        <begin position="90"/>
        <end position="111"/>
    </location>
</feature>
<evidence type="ECO:0000256" key="1">
    <source>
        <dbReference type="SAM" id="Phobius"/>
    </source>
</evidence>
<keyword evidence="1" id="KW-0812">Transmembrane</keyword>
<sequence>MQNATMSSEFTAKRALIGFLAAFLGTVTVHQLVIAALPFIGINAFPAYSLRPTAPFGVPLFLSLAFWAGVWGIVYVFIADRLPKTLNPLLVGALFGILLPTLAGWTVIAALKGQPLFAGLNPARLAAATVANSIWGASIPVFCNWLSRAFPNRT</sequence>
<dbReference type="Proteomes" id="UP000192872">
    <property type="component" value="Unassembled WGS sequence"/>
</dbReference>
<name>A0A1W9I1Y8_9HYPH</name>